<feature type="transmembrane region" description="Helical" evidence="1">
    <location>
        <begin position="113"/>
        <end position="133"/>
    </location>
</feature>
<feature type="transmembrane region" description="Helical" evidence="1">
    <location>
        <begin position="145"/>
        <end position="163"/>
    </location>
</feature>
<keyword evidence="1" id="KW-0812">Transmembrane</keyword>
<keyword evidence="1" id="KW-1133">Transmembrane helix</keyword>
<organism evidence="2 3">
    <name type="scientific">Isoptericola chiayiensis</name>
    <dbReference type="NCBI Taxonomy" id="579446"/>
    <lineage>
        <taxon>Bacteria</taxon>
        <taxon>Bacillati</taxon>
        <taxon>Actinomycetota</taxon>
        <taxon>Actinomycetes</taxon>
        <taxon>Micrococcales</taxon>
        <taxon>Promicromonosporaceae</taxon>
        <taxon>Isoptericola</taxon>
    </lineage>
</organism>
<dbReference type="RefSeq" id="WP_172152147.1">
    <property type="nucleotide sequence ID" value="NZ_BAABID010000013.1"/>
</dbReference>
<accession>A0ABP8YJQ2</accession>
<feature type="transmembrane region" description="Helical" evidence="1">
    <location>
        <begin position="80"/>
        <end position="106"/>
    </location>
</feature>
<evidence type="ECO:0000313" key="3">
    <source>
        <dbReference type="Proteomes" id="UP001500956"/>
    </source>
</evidence>
<comment type="caution">
    <text evidence="2">The sequence shown here is derived from an EMBL/GenBank/DDBJ whole genome shotgun (WGS) entry which is preliminary data.</text>
</comment>
<keyword evidence="1" id="KW-0472">Membrane</keyword>
<gene>
    <name evidence="2" type="ORF">GCM10023216_25500</name>
</gene>
<dbReference type="Proteomes" id="UP001500956">
    <property type="component" value="Unassembled WGS sequence"/>
</dbReference>
<evidence type="ECO:0000256" key="1">
    <source>
        <dbReference type="SAM" id="Phobius"/>
    </source>
</evidence>
<keyword evidence="3" id="KW-1185">Reference proteome</keyword>
<name>A0ABP8YJQ2_9MICO</name>
<evidence type="ECO:0000313" key="2">
    <source>
        <dbReference type="EMBL" id="GAA4732280.1"/>
    </source>
</evidence>
<reference evidence="3" key="1">
    <citation type="journal article" date="2019" name="Int. J. Syst. Evol. Microbiol.">
        <title>The Global Catalogue of Microorganisms (GCM) 10K type strain sequencing project: providing services to taxonomists for standard genome sequencing and annotation.</title>
        <authorList>
            <consortium name="The Broad Institute Genomics Platform"/>
            <consortium name="The Broad Institute Genome Sequencing Center for Infectious Disease"/>
            <person name="Wu L."/>
            <person name="Ma J."/>
        </authorList>
    </citation>
    <scope>NUCLEOTIDE SEQUENCE [LARGE SCALE GENOMIC DNA]</scope>
    <source>
        <strain evidence="3">JCM 18063</strain>
    </source>
</reference>
<protein>
    <submittedName>
        <fullName evidence="2">DoxX family membrane protein</fullName>
    </submittedName>
</protein>
<feature type="transmembrane region" description="Helical" evidence="1">
    <location>
        <begin position="22"/>
        <end position="43"/>
    </location>
</feature>
<dbReference type="EMBL" id="BAABID010000013">
    <property type="protein sequence ID" value="GAA4732280.1"/>
    <property type="molecule type" value="Genomic_DNA"/>
</dbReference>
<proteinExistence type="predicted"/>
<sequence>MSTAAAHEVPSPTVHEHQISPVAAYTFAIVRILIAVEFLWAFLDKTFGLGVATPAERAWIEGGSPTTGYLSNVEGTFGDFFGTMAGSAVIDWLFMLGLLGIGLALLLGIGMRIAAVSGAVLLLLMWLASLPLANNPFVDYHLVDAVLLIGLAAVAAGDTLGLGKQWAATDLVQRFPWLR</sequence>